<dbReference type="Proteomes" id="UP001050975">
    <property type="component" value="Unassembled WGS sequence"/>
</dbReference>
<dbReference type="GO" id="GO:0004674">
    <property type="term" value="F:protein serine/threonine kinase activity"/>
    <property type="evidence" value="ECO:0007669"/>
    <property type="project" value="UniProtKB-KW"/>
</dbReference>
<dbReference type="EMBL" id="BLAY01000238">
    <property type="protein sequence ID" value="GET43632.1"/>
    <property type="molecule type" value="Genomic_DNA"/>
</dbReference>
<proteinExistence type="predicted"/>
<evidence type="ECO:0000313" key="1">
    <source>
        <dbReference type="EMBL" id="GET43632.1"/>
    </source>
</evidence>
<dbReference type="AlphaFoldDB" id="A0AAV3XTU3"/>
<comment type="caution">
    <text evidence="1">The sequence shown here is derived from an EMBL/GenBank/DDBJ whole genome shotgun (WGS) entry which is preliminary data.</text>
</comment>
<keyword evidence="1" id="KW-0723">Serine/threonine-protein kinase</keyword>
<name>A0AAV3XTU3_9CYAN</name>
<gene>
    <name evidence="1" type="ORF">MiSe_84570</name>
</gene>
<keyword evidence="1" id="KW-0808">Transferase</keyword>
<accession>A0AAV3XTU3</accession>
<sequence>MEICLARNQIARAVKIGLEVLDILGFKFPRKPNIPLVLLELLRTRLALAGRSIKQLRNLPGMTDLKAISAMQVMDKIATTVALTNPKLYPCATRFDSAA</sequence>
<dbReference type="RefSeq" id="WP_226592638.1">
    <property type="nucleotide sequence ID" value="NZ_BLAY01000238.1"/>
</dbReference>
<reference evidence="1" key="1">
    <citation type="submission" date="2019-10" db="EMBL/GenBank/DDBJ databases">
        <title>Draft genome sequece of Microseira wollei NIES-4236.</title>
        <authorList>
            <person name="Yamaguchi H."/>
            <person name="Suzuki S."/>
            <person name="Kawachi M."/>
        </authorList>
    </citation>
    <scope>NUCLEOTIDE SEQUENCE</scope>
    <source>
        <strain evidence="1">NIES-4236</strain>
    </source>
</reference>
<keyword evidence="2" id="KW-1185">Reference proteome</keyword>
<protein>
    <submittedName>
        <fullName evidence="1">Serine/threonine protein kinase and signal transduction histidine kinase (STHK) with GAF</fullName>
    </submittedName>
</protein>
<keyword evidence="1" id="KW-0418">Kinase</keyword>
<organism evidence="1 2">
    <name type="scientific">Microseira wollei NIES-4236</name>
    <dbReference type="NCBI Taxonomy" id="2530354"/>
    <lineage>
        <taxon>Bacteria</taxon>
        <taxon>Bacillati</taxon>
        <taxon>Cyanobacteriota</taxon>
        <taxon>Cyanophyceae</taxon>
        <taxon>Oscillatoriophycideae</taxon>
        <taxon>Aerosakkonematales</taxon>
        <taxon>Aerosakkonemataceae</taxon>
        <taxon>Microseira</taxon>
    </lineage>
</organism>
<evidence type="ECO:0000313" key="2">
    <source>
        <dbReference type="Proteomes" id="UP001050975"/>
    </source>
</evidence>